<evidence type="ECO:0000313" key="5">
    <source>
        <dbReference type="Proteomes" id="UP000326939"/>
    </source>
</evidence>
<organism evidence="4 5">
    <name type="scientific">Salix brachista</name>
    <dbReference type="NCBI Taxonomy" id="2182728"/>
    <lineage>
        <taxon>Eukaryota</taxon>
        <taxon>Viridiplantae</taxon>
        <taxon>Streptophyta</taxon>
        <taxon>Embryophyta</taxon>
        <taxon>Tracheophyta</taxon>
        <taxon>Spermatophyta</taxon>
        <taxon>Magnoliopsida</taxon>
        <taxon>eudicotyledons</taxon>
        <taxon>Gunneridae</taxon>
        <taxon>Pentapetalae</taxon>
        <taxon>rosids</taxon>
        <taxon>fabids</taxon>
        <taxon>Malpighiales</taxon>
        <taxon>Salicaceae</taxon>
        <taxon>Saliceae</taxon>
        <taxon>Salix</taxon>
    </lineage>
</organism>
<dbReference type="PANTHER" id="PTHR31730">
    <property type="entry name" value="OS01G0873900 PROTEIN"/>
    <property type="match status" value="1"/>
</dbReference>
<proteinExistence type="predicted"/>
<name>A0A5N5J2P9_9ROSI</name>
<reference evidence="5" key="1">
    <citation type="journal article" date="2019" name="Gigascience">
        <title>De novo genome assembly of the endangered Acer yangbiense, a plant species with extremely small populations endemic to Yunnan Province, China.</title>
        <authorList>
            <person name="Yang J."/>
            <person name="Wariss H.M."/>
            <person name="Tao L."/>
            <person name="Zhang R."/>
            <person name="Yun Q."/>
            <person name="Hollingsworth P."/>
            <person name="Dao Z."/>
            <person name="Luo G."/>
            <person name="Guo H."/>
            <person name="Ma Y."/>
            <person name="Sun W."/>
        </authorList>
    </citation>
    <scope>NUCLEOTIDE SEQUENCE [LARGE SCALE GENOMIC DNA]</scope>
    <source>
        <strain evidence="5">cv. br00</strain>
    </source>
</reference>
<dbReference type="EMBL" id="VDCV01000019">
    <property type="protein sequence ID" value="KAB5511895.1"/>
    <property type="molecule type" value="Genomic_DNA"/>
</dbReference>
<dbReference type="GO" id="GO:0045927">
    <property type="term" value="P:positive regulation of growth"/>
    <property type="evidence" value="ECO:0007669"/>
    <property type="project" value="InterPro"/>
</dbReference>
<comment type="caution">
    <text evidence="4">The sequence shown here is derived from an EMBL/GenBank/DDBJ whole genome shotgun (WGS) entry which is preliminary data.</text>
</comment>
<evidence type="ECO:0008006" key="6">
    <source>
        <dbReference type="Google" id="ProtNLM"/>
    </source>
</evidence>
<evidence type="ECO:0000256" key="1">
    <source>
        <dbReference type="SAM" id="MobiDB-lite"/>
    </source>
</evidence>
<feature type="compositionally biased region" description="Basic and acidic residues" evidence="1">
    <location>
        <begin position="628"/>
        <end position="637"/>
    </location>
</feature>
<feature type="compositionally biased region" description="Polar residues" evidence="1">
    <location>
        <begin position="599"/>
        <end position="611"/>
    </location>
</feature>
<feature type="domain" description="DUF3475" evidence="3">
    <location>
        <begin position="151"/>
        <end position="207"/>
    </location>
</feature>
<feature type="compositionally biased region" description="Polar residues" evidence="1">
    <location>
        <begin position="20"/>
        <end position="43"/>
    </location>
</feature>
<feature type="region of interest" description="Disordered" evidence="1">
    <location>
        <begin position="533"/>
        <end position="651"/>
    </location>
</feature>
<evidence type="ECO:0000259" key="3">
    <source>
        <dbReference type="Pfam" id="PF11961"/>
    </source>
</evidence>
<dbReference type="InterPro" id="IPR007700">
    <property type="entry name" value="DUF668"/>
</dbReference>
<dbReference type="Proteomes" id="UP000326939">
    <property type="component" value="Chromosome 19"/>
</dbReference>
<protein>
    <recommendedName>
        <fullName evidence="6">DUF668 domain-containing protein</fullName>
    </recommendedName>
</protein>
<feature type="domain" description="DUF668" evidence="2">
    <location>
        <begin position="385"/>
        <end position="470"/>
    </location>
</feature>
<dbReference type="InterPro" id="IPR021864">
    <property type="entry name" value="DUF3475"/>
</dbReference>
<dbReference type="AlphaFoldDB" id="A0A5N5J2P9"/>
<feature type="region of interest" description="Disordered" evidence="1">
    <location>
        <begin position="1"/>
        <end position="47"/>
    </location>
</feature>
<evidence type="ECO:0000313" key="4">
    <source>
        <dbReference type="EMBL" id="KAB5511895.1"/>
    </source>
</evidence>
<dbReference type="PANTHER" id="PTHR31730:SF2">
    <property type="entry name" value="PROTEIN PSK SIMULATOR 3"/>
    <property type="match status" value="1"/>
</dbReference>
<feature type="compositionally biased region" description="Low complexity" evidence="1">
    <location>
        <begin position="533"/>
        <end position="542"/>
    </location>
</feature>
<dbReference type="Pfam" id="PF11961">
    <property type="entry name" value="DUF3475"/>
    <property type="match status" value="1"/>
</dbReference>
<feature type="compositionally biased region" description="Low complexity" evidence="1">
    <location>
        <begin position="1"/>
        <end position="17"/>
    </location>
</feature>
<keyword evidence="5" id="KW-1185">Reference proteome</keyword>
<accession>A0A5N5J2P9</accession>
<gene>
    <name evidence="4" type="ORF">DKX38_028923</name>
</gene>
<feature type="compositionally biased region" description="Basic and acidic residues" evidence="1">
    <location>
        <begin position="584"/>
        <end position="598"/>
    </location>
</feature>
<dbReference type="Pfam" id="PF05003">
    <property type="entry name" value="DUF668"/>
    <property type="match status" value="1"/>
</dbReference>
<dbReference type="InterPro" id="IPR045021">
    <property type="entry name" value="PSI1/2/3"/>
</dbReference>
<sequence length="680" mass="75390">MGGICSKKSNGNNKKANPYAKTNGNDVISHYNNPHISSTQQVKESTEKKELQVANLNQESKESFLYAKNDTGDDFYDGIPRYPSSSIKSRSVRRQAAVAKVSEVSSRLSRAGSVGLGKAVEVLDTLGSSMTNLNHHTFTSGAANKGNELGILAFEVANTIVKGSNFMQSLSVRSVRHLKEDVLRSEGVQNLISEDMDELLRIVAADKREELKIFSGEVVRFGNRCKDPQWHNLDRYFEKISRDRNPRRQLQEEAESIMELLMILVQFTAELYHELQILDRMEQECQRREGSTAANQRGESLAMLKAEIKSQKKRIRNVKKKSLWSRSLEEVAILKSLLLLSTEIIEIVMEKLVDVIHFLILEIGNAFGSGDDSIQDEESVSNNPRLGPAGLSLHYANVVMQIDNLVARSSSMPPNGKDTLYQSLPPGVKSALRSKLQSFHVKDELTITEIKDTMEKTLQWLVPMSTNTAKAHHGFGWVGEWASTGSEANRKTTAGAADIIRIETLHHADKEKTEAYILEQLLWLHHLVSKTKSVSSGVSTKSPAKSAIGTQGQKSNKKQKQEPPNAADLPDSVTSNAPPPLPTKDQKILQDASEEKQIEGNSKSPDVNSVDTELIEDGEPRTSNNDSFQRKSEDSATVKRVPSVLPNSDIGIDREKDLGEIDTVEVLRYKGKPGLVTVKT</sequence>
<evidence type="ECO:0000259" key="2">
    <source>
        <dbReference type="Pfam" id="PF05003"/>
    </source>
</evidence>